<keyword evidence="1" id="KW-0547">Nucleotide-binding</keyword>
<evidence type="ECO:0000313" key="3">
    <source>
        <dbReference type="EMBL" id="EGT51135.1"/>
    </source>
</evidence>
<dbReference type="EC" id="5.6.2.3" evidence="1"/>
<dbReference type="OrthoDB" id="416437at2759"/>
<keyword evidence="1" id="KW-0233">DNA recombination</keyword>
<evidence type="ECO:0000313" key="4">
    <source>
        <dbReference type="Proteomes" id="UP000008068"/>
    </source>
</evidence>
<dbReference type="InParanoid" id="G0PCI6"/>
<name>G0PCI6_CAEBE</name>
<dbReference type="GO" id="GO:0006310">
    <property type="term" value="P:DNA recombination"/>
    <property type="evidence" value="ECO:0007669"/>
    <property type="project" value="UniProtKB-KW"/>
</dbReference>
<evidence type="ECO:0000259" key="2">
    <source>
        <dbReference type="Pfam" id="PF05970"/>
    </source>
</evidence>
<keyword evidence="1" id="KW-0227">DNA damage</keyword>
<dbReference type="GO" id="GO:0006281">
    <property type="term" value="P:DNA repair"/>
    <property type="evidence" value="ECO:0007669"/>
    <property type="project" value="UniProtKB-KW"/>
</dbReference>
<dbReference type="InterPro" id="IPR010285">
    <property type="entry name" value="DNA_helicase_pif1-like_DEAD"/>
</dbReference>
<accession>G0PCI6</accession>
<sequence>MEENSAQTSGCRSCWVRKIHEVVETMNLASRNTAANETGGQTVSKKFHIDFRNIGKALEAACTFYPKLGLVILDEISLFYGALVDVLDELIAKMKETFGKMFGDVHVIMVGDFLQLAAKNDGSSMYEWDGFREFEIRFLSTNFRQAQDIEFCEKLDRWAVGTVNDKDAAFLEKRCVTENPSSVFEDLL</sequence>
<reference evidence="4" key="1">
    <citation type="submission" date="2011-07" db="EMBL/GenBank/DDBJ databases">
        <authorList>
            <consortium name="Caenorhabditis brenneri Sequencing and Analysis Consortium"/>
            <person name="Wilson R.K."/>
        </authorList>
    </citation>
    <scope>NUCLEOTIDE SEQUENCE [LARGE SCALE GENOMIC DNA]</scope>
    <source>
        <strain evidence="4">PB2801</strain>
    </source>
</reference>
<dbReference type="STRING" id="135651.G0PCI6"/>
<dbReference type="HOGENOM" id="CLU_1442268_0_0_1"/>
<dbReference type="SUPFAM" id="SSF52540">
    <property type="entry name" value="P-loop containing nucleoside triphosphate hydrolases"/>
    <property type="match status" value="1"/>
</dbReference>
<gene>
    <name evidence="3" type="ORF">CAEBREN_01804</name>
</gene>
<comment type="similarity">
    <text evidence="1">Belongs to the helicase family.</text>
</comment>
<dbReference type="AlphaFoldDB" id="G0PCI6"/>
<proteinExistence type="inferred from homology"/>
<dbReference type="Proteomes" id="UP000008068">
    <property type="component" value="Unassembled WGS sequence"/>
</dbReference>
<keyword evidence="1" id="KW-0347">Helicase</keyword>
<dbReference type="Gene3D" id="3.40.50.300">
    <property type="entry name" value="P-loop containing nucleotide triphosphate hydrolases"/>
    <property type="match status" value="1"/>
</dbReference>
<dbReference type="GO" id="GO:0016887">
    <property type="term" value="F:ATP hydrolysis activity"/>
    <property type="evidence" value="ECO:0007669"/>
    <property type="project" value="RHEA"/>
</dbReference>
<dbReference type="GO" id="GO:0043139">
    <property type="term" value="F:5'-3' DNA helicase activity"/>
    <property type="evidence" value="ECO:0007669"/>
    <property type="project" value="UniProtKB-EC"/>
</dbReference>
<keyword evidence="1" id="KW-0234">DNA repair</keyword>
<dbReference type="GO" id="GO:0000723">
    <property type="term" value="P:telomere maintenance"/>
    <property type="evidence" value="ECO:0007669"/>
    <property type="project" value="InterPro"/>
</dbReference>
<dbReference type="Pfam" id="PF05970">
    <property type="entry name" value="PIF1"/>
    <property type="match status" value="1"/>
</dbReference>
<dbReference type="GO" id="GO:0005524">
    <property type="term" value="F:ATP binding"/>
    <property type="evidence" value="ECO:0007669"/>
    <property type="project" value="UniProtKB-KW"/>
</dbReference>
<organism evidence="4">
    <name type="scientific">Caenorhabditis brenneri</name>
    <name type="common">Nematode worm</name>
    <dbReference type="NCBI Taxonomy" id="135651"/>
    <lineage>
        <taxon>Eukaryota</taxon>
        <taxon>Metazoa</taxon>
        <taxon>Ecdysozoa</taxon>
        <taxon>Nematoda</taxon>
        <taxon>Chromadorea</taxon>
        <taxon>Rhabditida</taxon>
        <taxon>Rhabditina</taxon>
        <taxon>Rhabditomorpha</taxon>
        <taxon>Rhabditoidea</taxon>
        <taxon>Rhabditidae</taxon>
        <taxon>Peloderinae</taxon>
        <taxon>Caenorhabditis</taxon>
    </lineage>
</organism>
<comment type="catalytic activity">
    <reaction evidence="1">
        <text>ATP + H2O = ADP + phosphate + H(+)</text>
        <dbReference type="Rhea" id="RHEA:13065"/>
        <dbReference type="ChEBI" id="CHEBI:15377"/>
        <dbReference type="ChEBI" id="CHEBI:15378"/>
        <dbReference type="ChEBI" id="CHEBI:30616"/>
        <dbReference type="ChEBI" id="CHEBI:43474"/>
        <dbReference type="ChEBI" id="CHEBI:456216"/>
        <dbReference type="EC" id="5.6.2.3"/>
    </reaction>
</comment>
<dbReference type="EMBL" id="GL380244">
    <property type="protein sequence ID" value="EGT51135.1"/>
    <property type="molecule type" value="Genomic_DNA"/>
</dbReference>
<keyword evidence="1" id="KW-0067">ATP-binding</keyword>
<evidence type="ECO:0000256" key="1">
    <source>
        <dbReference type="RuleBase" id="RU363044"/>
    </source>
</evidence>
<keyword evidence="1" id="KW-0378">Hydrolase</keyword>
<keyword evidence="4" id="KW-1185">Reference proteome</keyword>
<protein>
    <recommendedName>
        <fullName evidence="1">ATP-dependent DNA helicase</fullName>
        <ecNumber evidence="1">5.6.2.3</ecNumber>
    </recommendedName>
</protein>
<dbReference type="InterPro" id="IPR027417">
    <property type="entry name" value="P-loop_NTPase"/>
</dbReference>
<feature type="domain" description="DNA helicase Pif1-like DEAD-box helicase" evidence="2">
    <location>
        <begin position="27"/>
        <end position="117"/>
    </location>
</feature>
<comment type="cofactor">
    <cofactor evidence="1">
        <name>Mg(2+)</name>
        <dbReference type="ChEBI" id="CHEBI:18420"/>
    </cofactor>
</comment>